<dbReference type="EMBL" id="LCWV01000009">
    <property type="protein sequence ID" value="PWI70627.1"/>
    <property type="molecule type" value="Genomic_DNA"/>
</dbReference>
<evidence type="ECO:0000256" key="8">
    <source>
        <dbReference type="SAM" id="MobiDB-lite"/>
    </source>
</evidence>
<reference evidence="10 11" key="1">
    <citation type="journal article" date="2016" name="Front. Microbiol.">
        <title>Genome and transcriptome sequences reveal the specific parasitism of the nematophagous Purpureocillium lilacinum 36-1.</title>
        <authorList>
            <person name="Xie J."/>
            <person name="Li S."/>
            <person name="Mo C."/>
            <person name="Xiao X."/>
            <person name="Peng D."/>
            <person name="Wang G."/>
            <person name="Xiao Y."/>
        </authorList>
    </citation>
    <scope>NUCLEOTIDE SEQUENCE [LARGE SCALE GENOMIC DNA]</scope>
    <source>
        <strain evidence="10 11">36-1</strain>
    </source>
</reference>
<dbReference type="SMART" id="SM00363">
    <property type="entry name" value="S4"/>
    <property type="match status" value="1"/>
</dbReference>
<dbReference type="GO" id="GO:0005763">
    <property type="term" value="C:mitochondrial small ribosomal subunit"/>
    <property type="evidence" value="ECO:0007669"/>
    <property type="project" value="TreeGrafter"/>
</dbReference>
<evidence type="ECO:0000256" key="2">
    <source>
        <dbReference type="ARBA" id="ARBA00022730"/>
    </source>
</evidence>
<sequence length="658" mass="73747">MSSTTRCCSCAPPRDLGIGVADSRLSSQKLRQSWNKYNLYNLYRNVGREPQIRGTPTFFQQKWAAKSKTRSYHGEHIPEKKWVRLFSRRLLSAVDLPPQYLAANDGSEQAAGRGSGLTTSSLTAESYSKVPKFSTQEKSRRRPPPFGDVNKLLSDQFASMTPYMQMTFAPLERRLDTAVFRALFASSVRQARQFVIHGAVKVNGKKMIHPSYQLNPGDMFQVDIEKVMYGTGQQKETDGNKRLRENLEARKKKADAFYQSAVKGATDGKVSEGAAADAEATEGQQEPDASAAEEGAVKAEGAEAEEASTPSLESLSQEEQWKVTNRALKFLLKDVKKILQNNPRDLTAKEKKQLRLFRSDAKRFLSHPENSEVDAQELMEELQLQMKSHELMRESFERLGLKDKEGAAEAAAEGEQESEQHNRQRQTDKGLEGLSEEQKEKAMRIMGSSQLSREEMRKLGRLLKYDEENPVDDSKPYATPWRPRPFMSAFAFIPRYLEVNPNICAAVYLRHPVARKADPQLVPGAGLKGSAGVAAALTACESQGRLCLYDATIGGWPLEGAGEGAAERISEPCGLAPRVIYKQQDHVPQVDEHKSDPTWEASSLTCKQSLAERLHISDYVMSLRVIQESPGWKRRLTQSRERRLVLSSRHVIGSRGRR</sequence>
<evidence type="ECO:0000256" key="4">
    <source>
        <dbReference type="ARBA" id="ARBA00022980"/>
    </source>
</evidence>
<keyword evidence="5" id="KW-0687">Ribonucleoprotein</keyword>
<dbReference type="InterPro" id="IPR002942">
    <property type="entry name" value="S4_RNA-bd"/>
</dbReference>
<accession>A0A2U3E836</accession>
<evidence type="ECO:0000256" key="1">
    <source>
        <dbReference type="ARBA" id="ARBA00007465"/>
    </source>
</evidence>
<dbReference type="Gene3D" id="3.10.290.10">
    <property type="entry name" value="RNA-binding S4 domain"/>
    <property type="match status" value="1"/>
</dbReference>
<keyword evidence="2 6" id="KW-0699">rRNA-binding</keyword>
<feature type="region of interest" description="Disordered" evidence="8">
    <location>
        <begin position="268"/>
        <end position="318"/>
    </location>
</feature>
<feature type="coiled-coil region" evidence="7">
    <location>
        <begin position="372"/>
        <end position="399"/>
    </location>
</feature>
<keyword evidence="3 6" id="KW-0694">RNA-binding</keyword>
<protein>
    <submittedName>
        <fullName evidence="10">30S ribosomal subunit S4</fullName>
    </submittedName>
</protein>
<dbReference type="PROSITE" id="PS00632">
    <property type="entry name" value="RIBOSOMAL_S4"/>
    <property type="match status" value="1"/>
</dbReference>
<dbReference type="CDD" id="cd00165">
    <property type="entry name" value="S4"/>
    <property type="match status" value="1"/>
</dbReference>
<comment type="similarity">
    <text evidence="1">Belongs to the universal ribosomal protein uS4 family.</text>
</comment>
<evidence type="ECO:0000256" key="5">
    <source>
        <dbReference type="ARBA" id="ARBA00023274"/>
    </source>
</evidence>
<comment type="caution">
    <text evidence="10">The sequence shown here is derived from an EMBL/GenBank/DDBJ whole genome shotgun (WGS) entry which is preliminary data.</text>
</comment>
<dbReference type="SUPFAM" id="SSF55174">
    <property type="entry name" value="Alpha-L RNA-binding motif"/>
    <property type="match status" value="1"/>
</dbReference>
<evidence type="ECO:0000256" key="3">
    <source>
        <dbReference type="ARBA" id="ARBA00022884"/>
    </source>
</evidence>
<dbReference type="PANTHER" id="PTHR11831">
    <property type="entry name" value="30S 40S RIBOSOMAL PROTEIN"/>
    <property type="match status" value="1"/>
</dbReference>
<dbReference type="GO" id="GO:0019843">
    <property type="term" value="F:rRNA binding"/>
    <property type="evidence" value="ECO:0007669"/>
    <property type="project" value="UniProtKB-KW"/>
</dbReference>
<evidence type="ECO:0000313" key="10">
    <source>
        <dbReference type="EMBL" id="PWI70627.1"/>
    </source>
</evidence>
<keyword evidence="7" id="KW-0175">Coiled coil</keyword>
<feature type="compositionally biased region" description="Low complexity" evidence="8">
    <location>
        <begin position="272"/>
        <end position="294"/>
    </location>
</feature>
<evidence type="ECO:0000256" key="6">
    <source>
        <dbReference type="PROSITE-ProRule" id="PRU00182"/>
    </source>
</evidence>
<dbReference type="Proteomes" id="UP000245956">
    <property type="component" value="Unassembled WGS sequence"/>
</dbReference>
<feature type="compositionally biased region" description="Polar residues" evidence="8">
    <location>
        <begin position="309"/>
        <end position="318"/>
    </location>
</feature>
<gene>
    <name evidence="10" type="ORF">PCL_13026</name>
</gene>
<dbReference type="AlphaFoldDB" id="A0A2U3E836"/>
<feature type="region of interest" description="Disordered" evidence="8">
    <location>
        <begin position="128"/>
        <end position="150"/>
    </location>
</feature>
<dbReference type="InterPro" id="IPR036986">
    <property type="entry name" value="S4_RNA-bd_sf"/>
</dbReference>
<proteinExistence type="inferred from homology"/>
<dbReference type="InterPro" id="IPR018079">
    <property type="entry name" value="Ribosomal_uS4_CS"/>
</dbReference>
<evidence type="ECO:0000259" key="9">
    <source>
        <dbReference type="SMART" id="SM00363"/>
    </source>
</evidence>
<evidence type="ECO:0000256" key="7">
    <source>
        <dbReference type="SAM" id="Coils"/>
    </source>
</evidence>
<feature type="region of interest" description="Disordered" evidence="8">
    <location>
        <begin position="404"/>
        <end position="450"/>
    </location>
</feature>
<name>A0A2U3E836_PURLI</name>
<organism evidence="10 11">
    <name type="scientific">Purpureocillium lilacinum</name>
    <name type="common">Paecilomyces lilacinus</name>
    <dbReference type="NCBI Taxonomy" id="33203"/>
    <lineage>
        <taxon>Eukaryota</taxon>
        <taxon>Fungi</taxon>
        <taxon>Dikarya</taxon>
        <taxon>Ascomycota</taxon>
        <taxon>Pezizomycotina</taxon>
        <taxon>Sordariomycetes</taxon>
        <taxon>Hypocreomycetidae</taxon>
        <taxon>Hypocreales</taxon>
        <taxon>Ophiocordycipitaceae</taxon>
        <taxon>Purpureocillium</taxon>
    </lineage>
</organism>
<dbReference type="GO" id="GO:0042274">
    <property type="term" value="P:ribosomal small subunit biogenesis"/>
    <property type="evidence" value="ECO:0007669"/>
    <property type="project" value="TreeGrafter"/>
</dbReference>
<feature type="domain" description="RNA-binding S4" evidence="9">
    <location>
        <begin position="173"/>
        <end position="236"/>
    </location>
</feature>
<feature type="compositionally biased region" description="Basic and acidic residues" evidence="8">
    <location>
        <begin position="418"/>
        <end position="443"/>
    </location>
</feature>
<dbReference type="Pfam" id="PF01479">
    <property type="entry name" value="S4"/>
    <property type="match status" value="1"/>
</dbReference>
<dbReference type="InterPro" id="IPR022801">
    <property type="entry name" value="Ribosomal_uS4"/>
</dbReference>
<dbReference type="GO" id="GO:0003735">
    <property type="term" value="F:structural constituent of ribosome"/>
    <property type="evidence" value="ECO:0007669"/>
    <property type="project" value="TreeGrafter"/>
</dbReference>
<dbReference type="PROSITE" id="PS50889">
    <property type="entry name" value="S4"/>
    <property type="match status" value="1"/>
</dbReference>
<keyword evidence="4" id="KW-0689">Ribosomal protein</keyword>
<dbReference type="PANTHER" id="PTHR11831:SF4">
    <property type="entry name" value="SMALL RIBOSOMAL SUBUNIT PROTEIN US4M"/>
    <property type="match status" value="1"/>
</dbReference>
<evidence type="ECO:0000313" key="11">
    <source>
        <dbReference type="Proteomes" id="UP000245956"/>
    </source>
</evidence>